<reference evidence="2 3" key="1">
    <citation type="submission" date="2024-05" db="EMBL/GenBank/DDBJ databases">
        <title>Culex pipiens pipiens assembly and annotation.</title>
        <authorList>
            <person name="Alout H."/>
            <person name="Durand T."/>
        </authorList>
    </citation>
    <scope>NUCLEOTIDE SEQUENCE [LARGE SCALE GENOMIC DNA]</scope>
    <source>
        <strain evidence="2">HA-2024</strain>
        <tissue evidence="2">Whole body</tissue>
    </source>
</reference>
<dbReference type="Proteomes" id="UP001562425">
    <property type="component" value="Unassembled WGS sequence"/>
</dbReference>
<dbReference type="AlphaFoldDB" id="A0ABD1CJI4"/>
<evidence type="ECO:0000313" key="2">
    <source>
        <dbReference type="EMBL" id="KAL1376553.1"/>
    </source>
</evidence>
<sequence>MSEFRLASPVGTPGTVRRAKRGAADGVVMTSTTTTPKTIVAEAKFEGLTLEGVNQNLVRLFAELAVFVVR</sequence>
<gene>
    <name evidence="2" type="ORF">pipiens_004354</name>
</gene>
<organism evidence="2 3">
    <name type="scientific">Culex pipiens pipiens</name>
    <name type="common">Northern house mosquito</name>
    <dbReference type="NCBI Taxonomy" id="38569"/>
    <lineage>
        <taxon>Eukaryota</taxon>
        <taxon>Metazoa</taxon>
        <taxon>Ecdysozoa</taxon>
        <taxon>Arthropoda</taxon>
        <taxon>Hexapoda</taxon>
        <taxon>Insecta</taxon>
        <taxon>Pterygota</taxon>
        <taxon>Neoptera</taxon>
        <taxon>Endopterygota</taxon>
        <taxon>Diptera</taxon>
        <taxon>Nematocera</taxon>
        <taxon>Culicoidea</taxon>
        <taxon>Culicidae</taxon>
        <taxon>Culicinae</taxon>
        <taxon>Culicini</taxon>
        <taxon>Culex</taxon>
        <taxon>Culex</taxon>
    </lineage>
</organism>
<evidence type="ECO:0000313" key="3">
    <source>
        <dbReference type="Proteomes" id="UP001562425"/>
    </source>
</evidence>
<keyword evidence="3" id="KW-1185">Reference proteome</keyword>
<evidence type="ECO:0000256" key="1">
    <source>
        <dbReference type="SAM" id="MobiDB-lite"/>
    </source>
</evidence>
<name>A0ABD1CJI4_CULPP</name>
<feature type="region of interest" description="Disordered" evidence="1">
    <location>
        <begin position="1"/>
        <end position="23"/>
    </location>
</feature>
<proteinExistence type="predicted"/>
<comment type="caution">
    <text evidence="2">The sequence shown here is derived from an EMBL/GenBank/DDBJ whole genome shotgun (WGS) entry which is preliminary data.</text>
</comment>
<dbReference type="EMBL" id="JBEHCU010011594">
    <property type="protein sequence ID" value="KAL1376553.1"/>
    <property type="molecule type" value="Genomic_DNA"/>
</dbReference>
<protein>
    <submittedName>
        <fullName evidence="2">Uncharacterized protein</fullName>
    </submittedName>
</protein>
<accession>A0ABD1CJI4</accession>